<dbReference type="PANTHER" id="PTHR43775">
    <property type="entry name" value="FATTY ACID SYNTHASE"/>
    <property type="match status" value="1"/>
</dbReference>
<evidence type="ECO:0000313" key="4">
    <source>
        <dbReference type="EMBL" id="RAW10254.1"/>
    </source>
</evidence>
<accession>A0A329QD83</accession>
<dbReference type="PANTHER" id="PTHR43775:SF37">
    <property type="entry name" value="SI:DKEY-61P9.11"/>
    <property type="match status" value="1"/>
</dbReference>
<evidence type="ECO:0000256" key="1">
    <source>
        <dbReference type="ARBA" id="ARBA00022450"/>
    </source>
</evidence>
<name>A0A329QD83_9ACTN</name>
<sequence>MTRHQHDGYPASIHADDRPVMIVLSAHDHDRLEAQARELREALDRRGVTDEHLADIAYTLQIGREEMEYRLGVLAGSVDELKDKLAHAFDDGARAPEVYLGHGRGVEAELDGTSVSDQMGLVTQLVASRDYGRVLELWTKGMRIDWHALYSSPKPGTVSLPAYPFSGERYWAPDEAGLVSGGDGVSVSGGVGVSEGVSGVGVSG</sequence>
<dbReference type="InterPro" id="IPR054514">
    <property type="entry name" value="RhiE-like_linker"/>
</dbReference>
<dbReference type="Proteomes" id="UP000250462">
    <property type="component" value="Unassembled WGS sequence"/>
</dbReference>
<proteinExistence type="predicted"/>
<dbReference type="AlphaFoldDB" id="A0A329QD83"/>
<reference evidence="4 5" key="1">
    <citation type="submission" date="2018-06" db="EMBL/GenBank/DDBJ databases">
        <title>Phytoactinopolyspora halophila sp. nov., a novel halophilic actinomycete isolated from a saline soil in China.</title>
        <authorList>
            <person name="Tang S.-K."/>
        </authorList>
    </citation>
    <scope>NUCLEOTIDE SEQUENCE [LARGE SCALE GENOMIC DNA]</scope>
    <source>
        <strain evidence="4 5">YIM 96934</strain>
    </source>
</reference>
<comment type="caution">
    <text evidence="4">The sequence shown here is derived from an EMBL/GenBank/DDBJ whole genome shotgun (WGS) entry which is preliminary data.</text>
</comment>
<evidence type="ECO:0000313" key="5">
    <source>
        <dbReference type="Proteomes" id="UP000250462"/>
    </source>
</evidence>
<dbReference type="GO" id="GO:0071770">
    <property type="term" value="P:DIM/DIP cell wall layer assembly"/>
    <property type="evidence" value="ECO:0007669"/>
    <property type="project" value="TreeGrafter"/>
</dbReference>
<dbReference type="InterPro" id="IPR050091">
    <property type="entry name" value="PKS_NRPS_Biosynth_Enz"/>
</dbReference>
<evidence type="ECO:0000256" key="2">
    <source>
        <dbReference type="ARBA" id="ARBA00022553"/>
    </source>
</evidence>
<protein>
    <recommendedName>
        <fullName evidence="3">RhiE-like KS-MAT linker domain-containing protein</fullName>
    </recommendedName>
</protein>
<keyword evidence="5" id="KW-1185">Reference proteome</keyword>
<dbReference type="GO" id="GO:0006633">
    <property type="term" value="P:fatty acid biosynthetic process"/>
    <property type="evidence" value="ECO:0007669"/>
    <property type="project" value="TreeGrafter"/>
</dbReference>
<dbReference type="Pfam" id="PF22336">
    <property type="entry name" value="RhiE-like_linker"/>
    <property type="match status" value="1"/>
</dbReference>
<dbReference type="GO" id="GO:0005737">
    <property type="term" value="C:cytoplasm"/>
    <property type="evidence" value="ECO:0007669"/>
    <property type="project" value="TreeGrafter"/>
</dbReference>
<dbReference type="GO" id="GO:0005886">
    <property type="term" value="C:plasma membrane"/>
    <property type="evidence" value="ECO:0007669"/>
    <property type="project" value="TreeGrafter"/>
</dbReference>
<keyword evidence="1" id="KW-0596">Phosphopantetheine</keyword>
<gene>
    <name evidence="4" type="ORF">DPM12_19430</name>
</gene>
<dbReference type="GO" id="GO:0004312">
    <property type="term" value="F:fatty acid synthase activity"/>
    <property type="evidence" value="ECO:0007669"/>
    <property type="project" value="TreeGrafter"/>
</dbReference>
<organism evidence="4 5">
    <name type="scientific">Phytoactinopolyspora halophila</name>
    <dbReference type="NCBI Taxonomy" id="1981511"/>
    <lineage>
        <taxon>Bacteria</taxon>
        <taxon>Bacillati</taxon>
        <taxon>Actinomycetota</taxon>
        <taxon>Actinomycetes</taxon>
        <taxon>Jiangellales</taxon>
        <taxon>Jiangellaceae</taxon>
        <taxon>Phytoactinopolyspora</taxon>
    </lineage>
</organism>
<dbReference type="Gene3D" id="3.30.70.3290">
    <property type="match status" value="1"/>
</dbReference>
<feature type="domain" description="RhiE-like KS-MAT linker" evidence="3">
    <location>
        <begin position="23"/>
        <end position="90"/>
    </location>
</feature>
<feature type="non-terminal residue" evidence="4">
    <location>
        <position position="204"/>
    </location>
</feature>
<evidence type="ECO:0000259" key="3">
    <source>
        <dbReference type="Pfam" id="PF22336"/>
    </source>
</evidence>
<keyword evidence="2" id="KW-0597">Phosphoprotein</keyword>
<dbReference type="EMBL" id="QMIG01000028">
    <property type="protein sequence ID" value="RAW10254.1"/>
    <property type="molecule type" value="Genomic_DNA"/>
</dbReference>